<feature type="signal peptide" evidence="2">
    <location>
        <begin position="1"/>
        <end position="29"/>
    </location>
</feature>
<name>A0ABU9UCP8_9SPIR</name>
<sequence>MLFFKNSKISRWFAYVSLWAMLVTFFSCNNPSLSEVVSDSGDTVEITDGFDDATGSLPSTWTSVGGSWQIVEEGDNKVLQGTDTSTAFLYRNDIIATDFEVEARVKLTASGYVGVIARYMDSKNYAALHFKSDGTLKLFVKYNNSEVASDSYKLANFSKDTYYTIKLIVSGDEYRGSVDGTEYVSLTDSSPIAKYAGLYMYNDTVYFDDVHISASGDGSVPSDSGSSDSSGTSSDDTSGTTTVEPLEIEDTTVIVSSVSELNSAISNMKAGHTILFTGTGIFTDSVYSISDKIASAEHPVIIKCDPIGGATFTKGITIKNSEYITIQGFNFAGDDAYTFIKISQSKNIRILDNSFDHSAATSAKKTIVLAGNLTDSVEIAYNDFKNKDCQGGYITTEYYDESDGTGIATNTWIHHNYFYNIKYAGSDSDREAIAFGDNESRDIETNNIVEYNLFEDCDGENEIITVKTSKVTIRYNTFKNCYGNVSLRFGNNHEVYGNFFYGEGSTSEADGLNYETGGIRIYGSNQKVYNNYMYNLTGTSGYRMPIIIDGGSGDHYKVQDSIIAFNTIVDCVQGIGLGVNYSAPPLNNTIANNIITGFNGQLVTITYGDVSNTWEGNIVYAKAGASAGDIPTANNSTTIEPVFTGTAPFYKLANSFSAYGDYSAILTDDIEGGMRTVPYDVGCDQYGVSGDRTYLTPDDVGVRG</sequence>
<dbReference type="GO" id="GO:0016829">
    <property type="term" value="F:lyase activity"/>
    <property type="evidence" value="ECO:0007669"/>
    <property type="project" value="UniProtKB-KW"/>
</dbReference>
<dbReference type="SMART" id="SM00710">
    <property type="entry name" value="PbH1"/>
    <property type="match status" value="5"/>
</dbReference>
<protein>
    <submittedName>
        <fullName evidence="3">Polysaccharide lyase 6 family protein</fullName>
    </submittedName>
</protein>
<keyword evidence="4" id="KW-1185">Reference proteome</keyword>
<dbReference type="Gene3D" id="2.160.20.10">
    <property type="entry name" value="Single-stranded right-handed beta-helix, Pectin lyase-like"/>
    <property type="match status" value="1"/>
</dbReference>
<feature type="compositionally biased region" description="Low complexity" evidence="1">
    <location>
        <begin position="218"/>
        <end position="242"/>
    </location>
</feature>
<evidence type="ECO:0000313" key="3">
    <source>
        <dbReference type="EMBL" id="MEM5948447.1"/>
    </source>
</evidence>
<dbReference type="RefSeq" id="WP_420069893.1">
    <property type="nucleotide sequence ID" value="NZ_JBCHKQ010000003.1"/>
</dbReference>
<keyword evidence="3" id="KW-0456">Lyase</keyword>
<dbReference type="Proteomes" id="UP001466331">
    <property type="component" value="Unassembled WGS sequence"/>
</dbReference>
<feature type="region of interest" description="Disordered" evidence="1">
    <location>
        <begin position="218"/>
        <end position="243"/>
    </location>
</feature>
<evidence type="ECO:0000313" key="4">
    <source>
        <dbReference type="Proteomes" id="UP001466331"/>
    </source>
</evidence>
<dbReference type="EMBL" id="JBCHKQ010000003">
    <property type="protein sequence ID" value="MEM5948447.1"/>
    <property type="molecule type" value="Genomic_DNA"/>
</dbReference>
<proteinExistence type="predicted"/>
<evidence type="ECO:0000256" key="1">
    <source>
        <dbReference type="SAM" id="MobiDB-lite"/>
    </source>
</evidence>
<keyword evidence="2" id="KW-0732">Signal</keyword>
<dbReference type="InterPro" id="IPR011050">
    <property type="entry name" value="Pectin_lyase_fold/virulence"/>
</dbReference>
<dbReference type="Pfam" id="PF14592">
    <property type="entry name" value="Chondroitinas_B"/>
    <property type="match status" value="1"/>
</dbReference>
<reference evidence="3 4" key="1">
    <citation type="submission" date="2024-03" db="EMBL/GenBank/DDBJ databases">
        <title>Ignisphaera cupida sp. nov., a hyperthermophilic hydrolytic archaeon from a hot spring of Kamchatka, and proposal of Ignisphaeraceae fam. nov.</title>
        <authorList>
            <person name="Podosokorskaya O.A."/>
            <person name="Elcheninov A.G."/>
            <person name="Maltseva A.I."/>
            <person name="Zayulina K.S."/>
            <person name="Novikov A."/>
            <person name="Merkel A.Y."/>
        </authorList>
    </citation>
    <scope>NUCLEOTIDE SEQUENCE [LARGE SCALE GENOMIC DNA]</scope>
    <source>
        <strain evidence="3 4">38H-sp</strain>
    </source>
</reference>
<dbReference type="InterPro" id="IPR012334">
    <property type="entry name" value="Pectin_lyas_fold"/>
</dbReference>
<dbReference type="InterPro" id="IPR039513">
    <property type="entry name" value="PL-6"/>
</dbReference>
<dbReference type="SUPFAM" id="SSF51126">
    <property type="entry name" value="Pectin lyase-like"/>
    <property type="match status" value="1"/>
</dbReference>
<dbReference type="Gene3D" id="2.60.120.560">
    <property type="entry name" value="Exo-inulinase, domain 1"/>
    <property type="match status" value="1"/>
</dbReference>
<dbReference type="PROSITE" id="PS51257">
    <property type="entry name" value="PROKAR_LIPOPROTEIN"/>
    <property type="match status" value="1"/>
</dbReference>
<accession>A0ABU9UCP8</accession>
<dbReference type="InterPro" id="IPR006626">
    <property type="entry name" value="PbH1"/>
</dbReference>
<organism evidence="3 4">
    <name type="scientific">Rarispira pelagica</name>
    <dbReference type="NCBI Taxonomy" id="3141764"/>
    <lineage>
        <taxon>Bacteria</taxon>
        <taxon>Pseudomonadati</taxon>
        <taxon>Spirochaetota</taxon>
        <taxon>Spirochaetia</taxon>
        <taxon>Winmispirales</taxon>
        <taxon>Winmispiraceae</taxon>
        <taxon>Rarispira</taxon>
    </lineage>
</organism>
<gene>
    <name evidence="3" type="ORF">WKV44_07805</name>
</gene>
<dbReference type="CDD" id="cd14251">
    <property type="entry name" value="PL-6"/>
    <property type="match status" value="1"/>
</dbReference>
<evidence type="ECO:0000256" key="2">
    <source>
        <dbReference type="SAM" id="SignalP"/>
    </source>
</evidence>
<feature type="chain" id="PRO_5045059111" evidence="2">
    <location>
        <begin position="30"/>
        <end position="704"/>
    </location>
</feature>
<comment type="caution">
    <text evidence="3">The sequence shown here is derived from an EMBL/GenBank/DDBJ whole genome shotgun (WGS) entry which is preliminary data.</text>
</comment>